<dbReference type="SUPFAM" id="SSF51161">
    <property type="entry name" value="Trimeric LpxA-like enzymes"/>
    <property type="match status" value="1"/>
</dbReference>
<dbReference type="InterPro" id="IPR018357">
    <property type="entry name" value="Hexapep_transf_CS"/>
</dbReference>
<evidence type="ECO:0000256" key="4">
    <source>
        <dbReference type="ARBA" id="ARBA00023315"/>
    </source>
</evidence>
<dbReference type="STRING" id="682795.AciX8_3554"/>
<dbReference type="HOGENOM" id="CLU_051638_10_2_0"/>
<dbReference type="EMBL" id="CP003130">
    <property type="protein sequence ID" value="AEU37849.1"/>
    <property type="molecule type" value="Genomic_DNA"/>
</dbReference>
<gene>
    <name evidence="6" type="ordered locus">AciX8_3554</name>
</gene>
<dbReference type="CDD" id="cd03354">
    <property type="entry name" value="LbH_SAT"/>
    <property type="match status" value="1"/>
</dbReference>
<dbReference type="PROSITE" id="PS00101">
    <property type="entry name" value="HEXAPEP_TRANSFERASES"/>
    <property type="match status" value="1"/>
</dbReference>
<comment type="catalytic activity">
    <reaction evidence="5">
        <text>L-serine + acetyl-CoA = O-acetyl-L-serine + CoA</text>
        <dbReference type="Rhea" id="RHEA:24560"/>
        <dbReference type="ChEBI" id="CHEBI:33384"/>
        <dbReference type="ChEBI" id="CHEBI:57287"/>
        <dbReference type="ChEBI" id="CHEBI:57288"/>
        <dbReference type="ChEBI" id="CHEBI:58340"/>
        <dbReference type="EC" id="2.3.1.30"/>
    </reaction>
</comment>
<dbReference type="Pfam" id="PF00132">
    <property type="entry name" value="Hexapep"/>
    <property type="match status" value="1"/>
</dbReference>
<dbReference type="KEGG" id="gma:AciX8_3554"/>
<accession>G8NXE2</accession>
<keyword evidence="3" id="KW-0677">Repeat</keyword>
<sequence length="189" mass="20051">MLNDFKQDMSRYRAYGEGTCTILRNPAVWCIFWYRLGRVIYRSDRSRVLSMPFRILHSAGALVLEVLLEMRLNVGAKIGPGLLIAHAGGITLHPEVVIGKNCDLAHRVTMGTRGVGGIGVPIVGDGVFIGTGAVLIGPIIVGDGARIGANSMVNQDVPEYSTVMGVPAQVVSQRQAPVVASVLSTGGVN</sequence>
<keyword evidence="7" id="KW-1185">Reference proteome</keyword>
<evidence type="ECO:0000313" key="7">
    <source>
        <dbReference type="Proteomes" id="UP000007113"/>
    </source>
</evidence>
<dbReference type="GO" id="GO:0006535">
    <property type="term" value="P:cysteine biosynthetic process from serine"/>
    <property type="evidence" value="ECO:0007669"/>
    <property type="project" value="InterPro"/>
</dbReference>
<evidence type="ECO:0000313" key="6">
    <source>
        <dbReference type="EMBL" id="AEU37849.1"/>
    </source>
</evidence>
<dbReference type="InterPro" id="IPR011004">
    <property type="entry name" value="Trimer_LpxA-like_sf"/>
</dbReference>
<dbReference type="eggNOG" id="COG1045">
    <property type="taxonomic scope" value="Bacteria"/>
</dbReference>
<name>G8NXE2_GRAMM</name>
<comment type="similarity">
    <text evidence="1 5">Belongs to the transferase hexapeptide repeat family.</text>
</comment>
<dbReference type="PIRSF" id="PIRSF000441">
    <property type="entry name" value="CysE"/>
    <property type="match status" value="1"/>
</dbReference>
<dbReference type="InterPro" id="IPR005881">
    <property type="entry name" value="Ser_O-AcTrfase"/>
</dbReference>
<proteinExistence type="inferred from homology"/>
<evidence type="ECO:0000256" key="1">
    <source>
        <dbReference type="ARBA" id="ARBA00007274"/>
    </source>
</evidence>
<evidence type="ECO:0000256" key="3">
    <source>
        <dbReference type="ARBA" id="ARBA00022737"/>
    </source>
</evidence>
<evidence type="ECO:0000256" key="2">
    <source>
        <dbReference type="ARBA" id="ARBA00022679"/>
    </source>
</evidence>
<dbReference type="InterPro" id="IPR001451">
    <property type="entry name" value="Hexapep"/>
</dbReference>
<keyword evidence="2 5" id="KW-0808">Transferase</keyword>
<organism evidence="6 7">
    <name type="scientific">Granulicella mallensis (strain ATCC BAA-1857 / DSM 23137 / MP5ACTX8)</name>
    <dbReference type="NCBI Taxonomy" id="682795"/>
    <lineage>
        <taxon>Bacteria</taxon>
        <taxon>Pseudomonadati</taxon>
        <taxon>Acidobacteriota</taxon>
        <taxon>Terriglobia</taxon>
        <taxon>Terriglobales</taxon>
        <taxon>Acidobacteriaceae</taxon>
        <taxon>Granulicella</taxon>
    </lineage>
</organism>
<reference evidence="6 7" key="1">
    <citation type="submission" date="2011-11" db="EMBL/GenBank/DDBJ databases">
        <title>Complete sequence of Granulicella mallensis MP5ACTX8.</title>
        <authorList>
            <consortium name="US DOE Joint Genome Institute"/>
            <person name="Lucas S."/>
            <person name="Copeland A."/>
            <person name="Lapidus A."/>
            <person name="Cheng J.-F."/>
            <person name="Goodwin L."/>
            <person name="Pitluck S."/>
            <person name="Peters L."/>
            <person name="Lu M."/>
            <person name="Detter J.C."/>
            <person name="Han C."/>
            <person name="Tapia R."/>
            <person name="Land M."/>
            <person name="Hauser L."/>
            <person name="Kyrpides N."/>
            <person name="Ivanova N."/>
            <person name="Mikhailova N."/>
            <person name="Pagani I."/>
            <person name="Rawat S."/>
            <person name="Mannisto M."/>
            <person name="Haggblom M."/>
            <person name="Woyke T."/>
        </authorList>
    </citation>
    <scope>NUCLEOTIDE SEQUENCE [LARGE SCALE GENOMIC DNA]</scope>
    <source>
        <strain evidence="7">ATCC BAA-1857 / DSM 23137 / MP5ACTX8</strain>
    </source>
</reference>
<dbReference type="Proteomes" id="UP000007113">
    <property type="component" value="Chromosome"/>
</dbReference>
<dbReference type="GO" id="GO:0009001">
    <property type="term" value="F:serine O-acetyltransferase activity"/>
    <property type="evidence" value="ECO:0007669"/>
    <property type="project" value="UniProtKB-EC"/>
</dbReference>
<keyword evidence="4 5" id="KW-0012">Acyltransferase</keyword>
<dbReference type="GO" id="GO:0005737">
    <property type="term" value="C:cytoplasm"/>
    <property type="evidence" value="ECO:0007669"/>
    <property type="project" value="InterPro"/>
</dbReference>
<evidence type="ECO:0000256" key="5">
    <source>
        <dbReference type="PIRNR" id="PIRNR000441"/>
    </source>
</evidence>
<dbReference type="InterPro" id="IPR045304">
    <property type="entry name" value="LbH_SAT"/>
</dbReference>
<dbReference type="EC" id="2.3.1.30" evidence="5"/>
<dbReference type="PANTHER" id="PTHR42811">
    <property type="entry name" value="SERINE ACETYLTRANSFERASE"/>
    <property type="match status" value="1"/>
</dbReference>
<dbReference type="AlphaFoldDB" id="G8NXE2"/>
<dbReference type="Gene3D" id="2.160.10.10">
    <property type="entry name" value="Hexapeptide repeat proteins"/>
    <property type="match status" value="1"/>
</dbReference>
<protein>
    <recommendedName>
        <fullName evidence="5">Serine acetyltransferase</fullName>
        <ecNumber evidence="5">2.3.1.30</ecNumber>
    </recommendedName>
</protein>